<feature type="region of interest" description="Disordered" evidence="1">
    <location>
        <begin position="1"/>
        <end position="47"/>
    </location>
</feature>
<dbReference type="AlphaFoldDB" id="A0A9C7GB44"/>
<gene>
    <name evidence="2" type="ORF">NEOCIP111885_02668</name>
</gene>
<name>A0A9C7GB44_9BACI</name>
<dbReference type="RefSeq" id="WP_230497192.1">
    <property type="nucleotide sequence ID" value="NZ_CAKJTG010000014.1"/>
</dbReference>
<accession>A0A9C7GB44</accession>
<keyword evidence="3" id="KW-1185">Reference proteome</keyword>
<proteinExistence type="predicted"/>
<sequence>MYYHPHNQGYFIPNQELPTQQDPRQFPGGGYHGGGGFPGGGGGQTDRRLDRLEREVQRLDQRLDQLERRVARIERRLNIRDEY</sequence>
<feature type="compositionally biased region" description="Gly residues" evidence="1">
    <location>
        <begin position="27"/>
        <end position="44"/>
    </location>
</feature>
<reference evidence="2" key="1">
    <citation type="submission" date="2021-10" db="EMBL/GenBank/DDBJ databases">
        <authorList>
            <person name="Criscuolo A."/>
        </authorList>
    </citation>
    <scope>NUCLEOTIDE SEQUENCE</scope>
    <source>
        <strain evidence="2">CIP111885</strain>
    </source>
</reference>
<comment type="caution">
    <text evidence="2">The sequence shown here is derived from an EMBL/GenBank/DDBJ whole genome shotgun (WGS) entry which is preliminary data.</text>
</comment>
<protein>
    <submittedName>
        <fullName evidence="2">Uncharacterized protein</fullName>
    </submittedName>
</protein>
<evidence type="ECO:0000256" key="1">
    <source>
        <dbReference type="SAM" id="MobiDB-lite"/>
    </source>
</evidence>
<evidence type="ECO:0000313" key="3">
    <source>
        <dbReference type="Proteomes" id="UP000789845"/>
    </source>
</evidence>
<evidence type="ECO:0000313" key="2">
    <source>
        <dbReference type="EMBL" id="CAG9608950.1"/>
    </source>
</evidence>
<organism evidence="2 3">
    <name type="scientific">Pseudoneobacillus rhizosphaerae</name>
    <dbReference type="NCBI Taxonomy" id="2880968"/>
    <lineage>
        <taxon>Bacteria</taxon>
        <taxon>Bacillati</taxon>
        <taxon>Bacillota</taxon>
        <taxon>Bacilli</taxon>
        <taxon>Bacillales</taxon>
        <taxon>Bacillaceae</taxon>
        <taxon>Pseudoneobacillus</taxon>
    </lineage>
</organism>
<dbReference type="Gene3D" id="1.20.5.1070">
    <property type="entry name" value="Head and neck region of the ectodomain of NDV fusion glycoprotein"/>
    <property type="match status" value="1"/>
</dbReference>
<dbReference type="Proteomes" id="UP000789845">
    <property type="component" value="Unassembled WGS sequence"/>
</dbReference>
<dbReference type="EMBL" id="CAKJTG010000014">
    <property type="protein sequence ID" value="CAG9608950.1"/>
    <property type="molecule type" value="Genomic_DNA"/>
</dbReference>